<evidence type="ECO:0000313" key="2">
    <source>
        <dbReference type="Proteomes" id="UP000186817"/>
    </source>
</evidence>
<keyword evidence="2" id="KW-1185">Reference proteome</keyword>
<evidence type="ECO:0000313" key="1">
    <source>
        <dbReference type="EMBL" id="OLP74963.1"/>
    </source>
</evidence>
<accession>A0A1Q9BW87</accession>
<reference evidence="1 2" key="1">
    <citation type="submission" date="2016-02" db="EMBL/GenBank/DDBJ databases">
        <title>Genome analysis of coral dinoflagellate symbionts highlights evolutionary adaptations to a symbiotic lifestyle.</title>
        <authorList>
            <person name="Aranda M."/>
            <person name="Li Y."/>
            <person name="Liew Y.J."/>
            <person name="Baumgarten S."/>
            <person name="Simakov O."/>
            <person name="Wilson M."/>
            <person name="Piel J."/>
            <person name="Ashoor H."/>
            <person name="Bougouffa S."/>
            <person name="Bajic V.B."/>
            <person name="Ryu T."/>
            <person name="Ravasi T."/>
            <person name="Bayer T."/>
            <person name="Micklem G."/>
            <person name="Kim H."/>
            <person name="Bhak J."/>
            <person name="Lajeunesse T.C."/>
            <person name="Voolstra C.R."/>
        </authorList>
    </citation>
    <scope>NUCLEOTIDE SEQUENCE [LARGE SCALE GENOMIC DNA]</scope>
    <source>
        <strain evidence="1 2">CCMP2467</strain>
    </source>
</reference>
<proteinExistence type="predicted"/>
<gene>
    <name evidence="1" type="ORF">AK812_SmicGene45335</name>
</gene>
<name>A0A1Q9BW87_SYMMI</name>
<protein>
    <submittedName>
        <fullName evidence="1">Uncharacterized protein</fullName>
    </submittedName>
</protein>
<dbReference type="Proteomes" id="UP000186817">
    <property type="component" value="Unassembled WGS sequence"/>
</dbReference>
<sequence>MGGRRQLWSGLRRRTRGLPAAVSVRRLLWAGVCGYCGRDRKRERCLRPEALASVAPEQGQPHVRRSRVGSPITV</sequence>
<organism evidence="1 2">
    <name type="scientific">Symbiodinium microadriaticum</name>
    <name type="common">Dinoflagellate</name>
    <name type="synonym">Zooxanthella microadriatica</name>
    <dbReference type="NCBI Taxonomy" id="2951"/>
    <lineage>
        <taxon>Eukaryota</taxon>
        <taxon>Sar</taxon>
        <taxon>Alveolata</taxon>
        <taxon>Dinophyceae</taxon>
        <taxon>Suessiales</taxon>
        <taxon>Symbiodiniaceae</taxon>
        <taxon>Symbiodinium</taxon>
    </lineage>
</organism>
<dbReference type="EMBL" id="LSRX01002969">
    <property type="protein sequence ID" value="OLP74963.1"/>
    <property type="molecule type" value="Genomic_DNA"/>
</dbReference>
<dbReference type="AlphaFoldDB" id="A0A1Q9BW87"/>
<comment type="caution">
    <text evidence="1">The sequence shown here is derived from an EMBL/GenBank/DDBJ whole genome shotgun (WGS) entry which is preliminary data.</text>
</comment>